<keyword evidence="4" id="KW-0156">Chromatin regulator</keyword>
<dbReference type="InterPro" id="IPR001680">
    <property type="entry name" value="WD40_rpt"/>
</dbReference>
<protein>
    <submittedName>
        <fullName evidence="7">Cellular heat acclimation</fullName>
    </submittedName>
</protein>
<dbReference type="Proteomes" id="UP000790347">
    <property type="component" value="Unassembled WGS sequence"/>
</dbReference>
<dbReference type="SMART" id="SM00320">
    <property type="entry name" value="WD40"/>
    <property type="match status" value="5"/>
</dbReference>
<evidence type="ECO:0000256" key="4">
    <source>
        <dbReference type="ARBA" id="ARBA00022853"/>
    </source>
</evidence>
<dbReference type="InterPro" id="IPR036322">
    <property type="entry name" value="WD40_repeat_dom_sf"/>
</dbReference>
<keyword evidence="3" id="KW-0677">Repeat</keyword>
<feature type="repeat" description="WD" evidence="5">
    <location>
        <begin position="708"/>
        <end position="750"/>
    </location>
</feature>
<dbReference type="Gene3D" id="2.130.10.10">
    <property type="entry name" value="YVTN repeat-like/Quinoprotein amine dehydrogenase"/>
    <property type="match status" value="1"/>
</dbReference>
<evidence type="ECO:0000259" key="6">
    <source>
        <dbReference type="Pfam" id="PF12265"/>
    </source>
</evidence>
<accession>A0A922I7T6</accession>
<evidence type="ECO:0000256" key="5">
    <source>
        <dbReference type="PROSITE-ProRule" id="PRU00221"/>
    </source>
</evidence>
<dbReference type="EMBL" id="ASGP02000001">
    <property type="protein sequence ID" value="KAH9526972.1"/>
    <property type="molecule type" value="Genomic_DNA"/>
</dbReference>
<reference evidence="7" key="1">
    <citation type="submission" date="2013-05" db="EMBL/GenBank/DDBJ databases">
        <authorList>
            <person name="Yim A.K.Y."/>
            <person name="Chan T.F."/>
            <person name="Ji K.M."/>
            <person name="Liu X.Y."/>
            <person name="Zhou J.W."/>
            <person name="Li R.Q."/>
            <person name="Yang K.Y."/>
            <person name="Li J."/>
            <person name="Li M."/>
            <person name="Law P.T.W."/>
            <person name="Wu Y.L."/>
            <person name="Cai Z.L."/>
            <person name="Qin H."/>
            <person name="Bao Y."/>
            <person name="Leung R.K.K."/>
            <person name="Ng P.K.S."/>
            <person name="Zou J."/>
            <person name="Zhong X.J."/>
            <person name="Ran P.X."/>
            <person name="Zhong N.S."/>
            <person name="Liu Z.G."/>
            <person name="Tsui S.K.W."/>
        </authorList>
    </citation>
    <scope>NUCLEOTIDE SEQUENCE</scope>
    <source>
        <strain evidence="7">Derf</strain>
        <tissue evidence="7">Whole organism</tissue>
    </source>
</reference>
<gene>
    <name evidence="7" type="primary">lin-53</name>
    <name evidence="7" type="ORF">DERF_001025</name>
</gene>
<comment type="caution">
    <text evidence="7">The sequence shown here is derived from an EMBL/GenBank/DDBJ whole genome shotgun (WGS) entry which is preliminary data.</text>
</comment>
<name>A0A922I7T6_DERFA</name>
<dbReference type="Pfam" id="PF00400">
    <property type="entry name" value="WD40"/>
    <property type="match status" value="2"/>
</dbReference>
<dbReference type="PANTHER" id="PTHR22850">
    <property type="entry name" value="WD40 REPEAT FAMILY"/>
    <property type="match status" value="1"/>
</dbReference>
<sequence>MDHLPNQNLVDRVNGLIVKHSLAVPRLVSSRYINYQFWATIFTRLFRVKCDLSLRTNRERLEMIRSCLNTLELLAGISLDHIKPLRLLNYDVATISNMLEIAEVWGEHMNDDFQNFVDDSDWLDCELKTTTTKMKNSNLNIQQSLSKSEPLMVNQICDSTKANNLADLLYKALKNQIIALEIEKKIKSYLGDVSVKNQRNIKNELIRASRQSIVRTRTIQPMATFDFNFTREEKRNPILSVDLERLYPEISTEQLKKIQHLEQNLLVLQRGNLKVGQLNRAHLNQILSYTIEKQRRLIEMTNNFDDYGDGKSRFPNKQRLQLSIGQTISQRELRSQKASLSEEIRKFSKSSKAAYLNARSYLERILVEEFRKVDSHQRDHLNEIRRYLRDNQDNMELDKMSVSTFFTIFMYDQPMHEDRVTSDEYKQWKKNVPFMYDFMMTRILEYPSQTIQWLNDGIEKIDDDPYESILQRILFGTNTGAFNEDNYLIVASIALPGYREPPKIDLYNMPEDAFGTFIHYNDQLEADFKLYHNGPVQCARSMYGKENIIATRNHNDLFIYDIKDCLVDYDTAGMFDELFFSANLNNDFFLIRNNNNNNLGTTSPILSYPNLNSETNLEWNHETSGLLLTGYDRNQVAVWDLNSQKKRKTLTTKLILSCDDDGNDHVGFIYDASWHQKHPDICGASTLKGNILLWDIRSNNVKRPSHYFNGHKGSAFQIKFNPFSEYVFITSGSDCQIAAWDLRNMNEKLHSIQLKQEKFHTLKWSPHCETLFGALTNDRKVYLFDMDKIFDSLLPQEIDNGPSTLTFIHGGHTSRVYDFDWNHNDDDPLMICSVSDDNVFQIWQMSNKFVTKDTARLDI</sequence>
<dbReference type="PROSITE" id="PS50082">
    <property type="entry name" value="WD_REPEATS_2"/>
    <property type="match status" value="1"/>
</dbReference>
<proteinExistence type="inferred from homology"/>
<keyword evidence="8" id="KW-1185">Reference proteome</keyword>
<dbReference type="InterPro" id="IPR022052">
    <property type="entry name" value="Histone-bd_RBBP4-like_N"/>
</dbReference>
<keyword evidence="2 5" id="KW-0853">WD repeat</keyword>
<evidence type="ECO:0000256" key="2">
    <source>
        <dbReference type="ARBA" id="ARBA00022574"/>
    </source>
</evidence>
<evidence type="ECO:0000256" key="3">
    <source>
        <dbReference type="ARBA" id="ARBA00022737"/>
    </source>
</evidence>
<dbReference type="SUPFAM" id="SSF50978">
    <property type="entry name" value="WD40 repeat-like"/>
    <property type="match status" value="1"/>
</dbReference>
<evidence type="ECO:0000313" key="7">
    <source>
        <dbReference type="EMBL" id="KAH9526972.1"/>
    </source>
</evidence>
<evidence type="ECO:0000313" key="8">
    <source>
        <dbReference type="Proteomes" id="UP000790347"/>
    </source>
</evidence>
<dbReference type="AlphaFoldDB" id="A0A922I7T6"/>
<dbReference type="Pfam" id="PF12265">
    <property type="entry name" value="CAF1C_H4-bd"/>
    <property type="match status" value="1"/>
</dbReference>
<dbReference type="GO" id="GO:0006325">
    <property type="term" value="P:chromatin organization"/>
    <property type="evidence" value="ECO:0007669"/>
    <property type="project" value="UniProtKB-KW"/>
</dbReference>
<organism evidence="7 8">
    <name type="scientific">Dermatophagoides farinae</name>
    <name type="common">American house dust mite</name>
    <dbReference type="NCBI Taxonomy" id="6954"/>
    <lineage>
        <taxon>Eukaryota</taxon>
        <taxon>Metazoa</taxon>
        <taxon>Ecdysozoa</taxon>
        <taxon>Arthropoda</taxon>
        <taxon>Chelicerata</taxon>
        <taxon>Arachnida</taxon>
        <taxon>Acari</taxon>
        <taxon>Acariformes</taxon>
        <taxon>Sarcoptiformes</taxon>
        <taxon>Astigmata</taxon>
        <taxon>Psoroptidia</taxon>
        <taxon>Analgoidea</taxon>
        <taxon>Pyroglyphidae</taxon>
        <taxon>Dermatophagoidinae</taxon>
        <taxon>Dermatophagoides</taxon>
    </lineage>
</organism>
<evidence type="ECO:0000256" key="1">
    <source>
        <dbReference type="ARBA" id="ARBA00009341"/>
    </source>
</evidence>
<reference evidence="7" key="2">
    <citation type="journal article" date="2022" name="Res Sq">
        <title>Comparative Genomics Reveals Insights into the Divergent Evolution of Astigmatic Mites and Household Pest Adaptations.</title>
        <authorList>
            <person name="Xiong Q."/>
            <person name="Wan A.T.-Y."/>
            <person name="Liu X.-Y."/>
            <person name="Fung C.S.-H."/>
            <person name="Xiao X."/>
            <person name="Malainual N."/>
            <person name="Hou J."/>
            <person name="Wang L."/>
            <person name="Wang M."/>
            <person name="Yang K."/>
            <person name="Cui Y."/>
            <person name="Leung E."/>
            <person name="Nong W."/>
            <person name="Shin S.-K."/>
            <person name="Au S."/>
            <person name="Jeong K.Y."/>
            <person name="Chew F.T."/>
            <person name="Hui J."/>
            <person name="Leung T.F."/>
            <person name="Tungtrongchitr A."/>
            <person name="Zhong N."/>
            <person name="Liu Z."/>
            <person name="Tsui S."/>
        </authorList>
    </citation>
    <scope>NUCLEOTIDE SEQUENCE</scope>
    <source>
        <strain evidence="7">Derf</strain>
        <tissue evidence="7">Whole organism</tissue>
    </source>
</reference>
<dbReference type="InterPro" id="IPR015943">
    <property type="entry name" value="WD40/YVTN_repeat-like_dom_sf"/>
</dbReference>
<dbReference type="InterPro" id="IPR050459">
    <property type="entry name" value="WD_repeat_RBAP46/RBAP48/MSI1"/>
</dbReference>
<feature type="domain" description="Histone-binding protein RBBP4-like N-terminal" evidence="6">
    <location>
        <begin position="423"/>
        <end position="496"/>
    </location>
</feature>
<comment type="similarity">
    <text evidence="1">Belongs to the WD repeat RBAP46/RBAP48/MSI1 family.</text>
</comment>